<evidence type="ECO:0000313" key="1">
    <source>
        <dbReference type="EMBL" id="KAG0485355.1"/>
    </source>
</evidence>
<organism evidence="1 2">
    <name type="scientific">Vanilla planifolia</name>
    <name type="common">Vanilla</name>
    <dbReference type="NCBI Taxonomy" id="51239"/>
    <lineage>
        <taxon>Eukaryota</taxon>
        <taxon>Viridiplantae</taxon>
        <taxon>Streptophyta</taxon>
        <taxon>Embryophyta</taxon>
        <taxon>Tracheophyta</taxon>
        <taxon>Spermatophyta</taxon>
        <taxon>Magnoliopsida</taxon>
        <taxon>Liliopsida</taxon>
        <taxon>Asparagales</taxon>
        <taxon>Orchidaceae</taxon>
        <taxon>Vanilloideae</taxon>
        <taxon>Vanilleae</taxon>
        <taxon>Vanilla</taxon>
    </lineage>
</organism>
<comment type="caution">
    <text evidence="1">The sequence shown here is derived from an EMBL/GenBank/DDBJ whole genome shotgun (WGS) entry which is preliminary data.</text>
</comment>
<keyword evidence="2" id="KW-1185">Reference proteome</keyword>
<reference evidence="1 2" key="1">
    <citation type="journal article" date="2020" name="Nat. Food">
        <title>A phased Vanilla planifolia genome enables genetic improvement of flavour and production.</title>
        <authorList>
            <person name="Hasing T."/>
            <person name="Tang H."/>
            <person name="Brym M."/>
            <person name="Khazi F."/>
            <person name="Huang T."/>
            <person name="Chambers A.H."/>
        </authorList>
    </citation>
    <scope>NUCLEOTIDE SEQUENCE [LARGE SCALE GENOMIC DNA]</scope>
    <source>
        <tissue evidence="1">Leaf</tissue>
    </source>
</reference>
<name>A0A835RCD3_VANPL</name>
<dbReference type="EMBL" id="JADCNL010000004">
    <property type="protein sequence ID" value="KAG0485355.1"/>
    <property type="molecule type" value="Genomic_DNA"/>
</dbReference>
<dbReference type="AlphaFoldDB" id="A0A835RCD3"/>
<dbReference type="OrthoDB" id="3700at2759"/>
<gene>
    <name evidence="1" type="ORF">HPP92_009434</name>
</gene>
<dbReference type="Proteomes" id="UP000636800">
    <property type="component" value="Unassembled WGS sequence"/>
</dbReference>
<sequence>MSKYGAEEAADVFYLEIEERIMLVISDEVEDDELPTRKMARAPPRSVYGNPQRLQQRTFLSGSWYGSFNLPAMRPGEDHHRKSEPWASRAVVGRRGTGVFIPQSAGYASRVFY</sequence>
<accession>A0A835RCD3</accession>
<evidence type="ECO:0000313" key="2">
    <source>
        <dbReference type="Proteomes" id="UP000636800"/>
    </source>
</evidence>
<proteinExistence type="predicted"/>
<protein>
    <submittedName>
        <fullName evidence="1">Uncharacterized protein</fullName>
    </submittedName>
</protein>